<organism evidence="2 3">
    <name type="scientific">Candidatus Uhrbacteria bacterium RIFCSPLOWO2_01_FULL_47_25</name>
    <dbReference type="NCBI Taxonomy" id="1802402"/>
    <lineage>
        <taxon>Bacteria</taxon>
        <taxon>Candidatus Uhriibacteriota</taxon>
    </lineage>
</organism>
<dbReference type="PROSITE" id="PS50164">
    <property type="entry name" value="GIY_YIG"/>
    <property type="match status" value="1"/>
</dbReference>
<dbReference type="Proteomes" id="UP000176846">
    <property type="component" value="Unassembled WGS sequence"/>
</dbReference>
<comment type="caution">
    <text evidence="2">The sequence shown here is derived from an EMBL/GenBank/DDBJ whole genome shotgun (WGS) entry which is preliminary data.</text>
</comment>
<dbReference type="EMBL" id="MGEK01000021">
    <property type="protein sequence ID" value="OGL82473.1"/>
    <property type="molecule type" value="Genomic_DNA"/>
</dbReference>
<dbReference type="SUPFAM" id="SSF82771">
    <property type="entry name" value="GIY-YIG endonuclease"/>
    <property type="match status" value="1"/>
</dbReference>
<dbReference type="InterPro" id="IPR000305">
    <property type="entry name" value="GIY-YIG_endonuc"/>
</dbReference>
<reference evidence="2 3" key="1">
    <citation type="journal article" date="2016" name="Nat. Commun.">
        <title>Thousands of microbial genomes shed light on interconnected biogeochemical processes in an aquifer system.</title>
        <authorList>
            <person name="Anantharaman K."/>
            <person name="Brown C.T."/>
            <person name="Hug L.A."/>
            <person name="Sharon I."/>
            <person name="Castelle C.J."/>
            <person name="Probst A.J."/>
            <person name="Thomas B.C."/>
            <person name="Singh A."/>
            <person name="Wilkins M.J."/>
            <person name="Karaoz U."/>
            <person name="Brodie E.L."/>
            <person name="Williams K.H."/>
            <person name="Hubbard S.S."/>
            <person name="Banfield J.F."/>
        </authorList>
    </citation>
    <scope>NUCLEOTIDE SEQUENCE [LARGE SCALE GENOMIC DNA]</scope>
</reference>
<evidence type="ECO:0000259" key="1">
    <source>
        <dbReference type="PROSITE" id="PS50164"/>
    </source>
</evidence>
<dbReference type="Gene3D" id="3.40.1440.10">
    <property type="entry name" value="GIY-YIG endonuclease"/>
    <property type="match status" value="1"/>
</dbReference>
<accession>A0A1F7UW08</accession>
<name>A0A1F7UW08_9BACT</name>
<feature type="domain" description="GIY-YIG" evidence="1">
    <location>
        <begin position="1"/>
        <end position="76"/>
    </location>
</feature>
<gene>
    <name evidence="2" type="ORF">A2936_01970</name>
</gene>
<dbReference type="InterPro" id="IPR035901">
    <property type="entry name" value="GIY-YIG_endonuc_sf"/>
</dbReference>
<dbReference type="CDD" id="cd10449">
    <property type="entry name" value="GIY-YIG_SLX1_like"/>
    <property type="match status" value="1"/>
</dbReference>
<dbReference type="Pfam" id="PF01541">
    <property type="entry name" value="GIY-YIG"/>
    <property type="match status" value="1"/>
</dbReference>
<dbReference type="AlphaFoldDB" id="A0A1F7UW08"/>
<sequence>MFYVYLVQSIQFPSQHYVGFSEDLKQRIEDHNSGKSKHTFKFKPWKLVAYFAFENEETARNFEYYLKTGSGRAFLKKHFL</sequence>
<evidence type="ECO:0000313" key="3">
    <source>
        <dbReference type="Proteomes" id="UP000176846"/>
    </source>
</evidence>
<proteinExistence type="predicted"/>
<protein>
    <submittedName>
        <fullName evidence="2">Excinuclease ABC subunit C</fullName>
    </submittedName>
</protein>
<evidence type="ECO:0000313" key="2">
    <source>
        <dbReference type="EMBL" id="OGL82473.1"/>
    </source>
</evidence>